<dbReference type="Gene3D" id="3.30.300.30">
    <property type="match status" value="1"/>
</dbReference>
<dbReference type="InterPro" id="IPR000073">
    <property type="entry name" value="AB_hydrolase_1"/>
</dbReference>
<dbReference type="InterPro" id="IPR045851">
    <property type="entry name" value="AMP-bd_C_sf"/>
</dbReference>
<dbReference type="GO" id="GO:0031956">
    <property type="term" value="F:medium-chain fatty acid-CoA ligase activity"/>
    <property type="evidence" value="ECO:0007669"/>
    <property type="project" value="TreeGrafter"/>
</dbReference>
<reference evidence="5" key="1">
    <citation type="submission" date="2020-05" db="EMBL/GenBank/DDBJ databases">
        <authorList>
            <person name="Chiriac C."/>
            <person name="Salcher M."/>
            <person name="Ghai R."/>
            <person name="Kavagutti S V."/>
        </authorList>
    </citation>
    <scope>NUCLEOTIDE SEQUENCE</scope>
</reference>
<dbReference type="GO" id="GO:0006631">
    <property type="term" value="P:fatty acid metabolic process"/>
    <property type="evidence" value="ECO:0007669"/>
    <property type="project" value="TreeGrafter"/>
</dbReference>
<comment type="similarity">
    <text evidence="1">Belongs to the ATP-dependent AMP-binding enzyme family.</text>
</comment>
<accession>A0A6J7AFW6</accession>
<evidence type="ECO:0000313" key="5">
    <source>
        <dbReference type="EMBL" id="CAB4831856.1"/>
    </source>
</evidence>
<dbReference type="AlphaFoldDB" id="A0A6J7AFW6"/>
<sequence length="846" mass="90528">MNSLAPATLPPADLPGLERSWSRLVDAPDNSGRICTWHLLDSYAQHSDQNARLTLLCIHGNPTWSYLWRKLVELAPSDVRVVAVDQLEMGFSERTGTTRRLANRIYDLSALTEKLGITGPVVTVAHDWGGPISLGWAQNHLEQLAGVVLLNTAVHQPAGASAPTLIRLARSGPLLEFNTVRTTAFLRGTTALSGSRMSKQTAKAFRAPYASTARRTAIGAFVADIPLEPGHPSAETLDVIASNMANFTAVPMLLLWGPGDPVFSDLYLGDLMARVPHADVHRYEGARHLVSEDDERVFPDLLRWVSGLERGHQENSAPVAAAAPHPPRRTRLWDGLHERAERTPSATALVEMSGAGRRVTWRRLADTVDHLAAGLHARGVKPGDRVSLLIPPGADLIATVYACWRIGACVVIADAGLGVKGMRRALRGAAPDHVIAITPGLALARTVRIRGLRCSVKSLAEIAKIKAPMPPEPAESADAVVVFTSGATGPAKGVVYRQSQVAGTRDVLRQHYAMTSSDAIVAAFAPWAVFGPTLGVASVIPDMDVTKPRTLQAAALADATAAVDGTLLWASPAALTNVIATAGDLSPSQRHSFDSLRLVLAAGAPVPVQLLHQIQQLVPNADIRTPYGMTEVLPVSEVSLPEIELATEINGVLVGAPVGGVEIMISALDAEGRAGGALTSQAGVTGEICVKAGHMRDRYDRLWATNDLASRDHGWHRTGDVGHLETSGRLWVEGRMAHLIVTAGGPITPVGIEQRIQQLPFVQWAAAVGIGPTGNQQLIIVITSPENIAHGLLDFDRVQLVREQVPEFDIAAVLVRKELPVDIRHNSKIDRAELSKWADSILAGHR</sequence>
<evidence type="ECO:0000259" key="3">
    <source>
        <dbReference type="Pfam" id="PF00501"/>
    </source>
</evidence>
<dbReference type="Gene3D" id="3.40.50.1820">
    <property type="entry name" value="alpha/beta hydrolase"/>
    <property type="match status" value="1"/>
</dbReference>
<evidence type="ECO:0000256" key="2">
    <source>
        <dbReference type="ARBA" id="ARBA00022598"/>
    </source>
</evidence>
<dbReference type="InterPro" id="IPR029058">
    <property type="entry name" value="AB_hydrolase_fold"/>
</dbReference>
<gene>
    <name evidence="5" type="ORF">UFOPK3204_01025</name>
</gene>
<protein>
    <submittedName>
        <fullName evidence="5">Unannotated protein</fullName>
    </submittedName>
</protein>
<evidence type="ECO:0000256" key="1">
    <source>
        <dbReference type="ARBA" id="ARBA00006432"/>
    </source>
</evidence>
<feature type="domain" description="AMP-dependent synthetase/ligase" evidence="3">
    <location>
        <begin position="337"/>
        <end position="694"/>
    </location>
</feature>
<dbReference type="Gene3D" id="3.40.50.12780">
    <property type="entry name" value="N-terminal domain of ligase-like"/>
    <property type="match status" value="1"/>
</dbReference>
<dbReference type="SUPFAM" id="SSF53474">
    <property type="entry name" value="alpha/beta-Hydrolases"/>
    <property type="match status" value="1"/>
</dbReference>
<feature type="domain" description="AB hydrolase-1" evidence="4">
    <location>
        <begin position="54"/>
        <end position="294"/>
    </location>
</feature>
<dbReference type="Pfam" id="PF00561">
    <property type="entry name" value="Abhydrolase_1"/>
    <property type="match status" value="1"/>
</dbReference>
<proteinExistence type="inferred from homology"/>
<dbReference type="PANTHER" id="PTHR43201">
    <property type="entry name" value="ACYL-COA SYNTHETASE"/>
    <property type="match status" value="1"/>
</dbReference>
<dbReference type="EMBL" id="CAFABK010000042">
    <property type="protein sequence ID" value="CAB4831856.1"/>
    <property type="molecule type" value="Genomic_DNA"/>
</dbReference>
<dbReference type="SUPFAM" id="SSF56801">
    <property type="entry name" value="Acetyl-CoA synthetase-like"/>
    <property type="match status" value="1"/>
</dbReference>
<dbReference type="PANTHER" id="PTHR43201:SF5">
    <property type="entry name" value="MEDIUM-CHAIN ACYL-COA LIGASE ACSF2, MITOCHONDRIAL"/>
    <property type="match status" value="1"/>
</dbReference>
<keyword evidence="2" id="KW-0436">Ligase</keyword>
<dbReference type="InterPro" id="IPR042099">
    <property type="entry name" value="ANL_N_sf"/>
</dbReference>
<dbReference type="Pfam" id="PF00501">
    <property type="entry name" value="AMP-binding"/>
    <property type="match status" value="1"/>
</dbReference>
<evidence type="ECO:0000259" key="4">
    <source>
        <dbReference type="Pfam" id="PF00561"/>
    </source>
</evidence>
<dbReference type="InterPro" id="IPR000873">
    <property type="entry name" value="AMP-dep_synth/lig_dom"/>
</dbReference>
<organism evidence="5">
    <name type="scientific">freshwater metagenome</name>
    <dbReference type="NCBI Taxonomy" id="449393"/>
    <lineage>
        <taxon>unclassified sequences</taxon>
        <taxon>metagenomes</taxon>
        <taxon>ecological metagenomes</taxon>
    </lineage>
</organism>
<name>A0A6J7AFW6_9ZZZZ</name>